<evidence type="ECO:0000313" key="4">
    <source>
        <dbReference type="Proteomes" id="UP000294723"/>
    </source>
</evidence>
<comment type="caution">
    <text evidence="3">The sequence shown here is derived from an EMBL/GenBank/DDBJ whole genome shotgun (WGS) entry which is preliminary data.</text>
</comment>
<dbReference type="AlphaFoldDB" id="A0A4R5C528"/>
<feature type="transmembrane region" description="Helical" evidence="2">
    <location>
        <begin position="78"/>
        <end position="103"/>
    </location>
</feature>
<dbReference type="Gene3D" id="2.160.20.80">
    <property type="entry name" value="E3 ubiquitin-protein ligase SopA"/>
    <property type="match status" value="1"/>
</dbReference>
<gene>
    <name evidence="3" type="ORF">E1202_04360</name>
</gene>
<evidence type="ECO:0000313" key="3">
    <source>
        <dbReference type="EMBL" id="TDD91972.1"/>
    </source>
</evidence>
<evidence type="ECO:0000256" key="2">
    <source>
        <dbReference type="SAM" id="Phobius"/>
    </source>
</evidence>
<feature type="transmembrane region" description="Helical" evidence="2">
    <location>
        <begin position="123"/>
        <end position="144"/>
    </location>
</feature>
<reference evidence="3 4" key="1">
    <citation type="submission" date="2019-03" db="EMBL/GenBank/DDBJ databases">
        <title>Draft genome sequences of novel Actinobacteria.</title>
        <authorList>
            <person name="Sahin N."/>
            <person name="Ay H."/>
            <person name="Saygin H."/>
        </authorList>
    </citation>
    <scope>NUCLEOTIDE SEQUENCE [LARGE SCALE GENOMIC DNA]</scope>
    <source>
        <strain evidence="3 4">5K548</strain>
    </source>
</reference>
<dbReference type="Proteomes" id="UP000294723">
    <property type="component" value="Unassembled WGS sequence"/>
</dbReference>
<protein>
    <recommendedName>
        <fullName evidence="5">Pentapeptide repeat-containing protein</fullName>
    </recommendedName>
</protein>
<organism evidence="3 4">
    <name type="scientific">Saccharopolyspora karakumensis</name>
    <dbReference type="NCBI Taxonomy" id="2530386"/>
    <lineage>
        <taxon>Bacteria</taxon>
        <taxon>Bacillati</taxon>
        <taxon>Actinomycetota</taxon>
        <taxon>Actinomycetes</taxon>
        <taxon>Pseudonocardiales</taxon>
        <taxon>Pseudonocardiaceae</taxon>
        <taxon>Saccharopolyspora</taxon>
    </lineage>
</organism>
<name>A0A4R5C528_9PSEU</name>
<dbReference type="InterPro" id="IPR001646">
    <property type="entry name" value="5peptide_repeat"/>
</dbReference>
<dbReference type="EMBL" id="SMLA01000004">
    <property type="protein sequence ID" value="TDD91972.1"/>
    <property type="molecule type" value="Genomic_DNA"/>
</dbReference>
<dbReference type="SUPFAM" id="SSF141571">
    <property type="entry name" value="Pentapeptide repeat-like"/>
    <property type="match status" value="1"/>
</dbReference>
<keyword evidence="4" id="KW-1185">Reference proteome</keyword>
<sequence>MLSNPMANFWAISSSIGSSGPCDSVMAVIMHQNPEVDQRYTTMRYTCPSGSHDGVHMTMRPNRHRPHPRTPTPPRITLGANIAALLVTAAALAALVGGMLWWGLGKPPIQAHTPWTAAQTFDFVKIVLAVVGGVGGVVALVVAYRKQRLGESAEQRENARLFAENLTAATEQLGSDQPAVRLAGMYALERLAQTADQQQTVASIFCAYLRMPHPAPSATNPKMRHQKSVGSGEDSANSNQSKALIETRMTAQRMLAAHLRPNDRSATKDTFWPDVDLDLTGAELDNLDFSQCHASSVIFNGASFHGTTRFDGAHFATGSFSESTFYGRADFTAAEFITDARFANARFRKSAVFADVHLHGGFTYSGANFSDHGLFANPRVRIHAAEDLRRDPPNGYVLVESSAEKNRLTNAHGKWGFLASTLN</sequence>
<keyword evidence="2" id="KW-0472">Membrane</keyword>
<dbReference type="Pfam" id="PF13576">
    <property type="entry name" value="Pentapeptide_3"/>
    <property type="match status" value="1"/>
</dbReference>
<keyword evidence="2" id="KW-1133">Transmembrane helix</keyword>
<feature type="region of interest" description="Disordered" evidence="1">
    <location>
        <begin position="215"/>
        <end position="240"/>
    </location>
</feature>
<feature type="region of interest" description="Disordered" evidence="1">
    <location>
        <begin position="51"/>
        <end position="71"/>
    </location>
</feature>
<proteinExistence type="predicted"/>
<accession>A0A4R5C528</accession>
<evidence type="ECO:0000256" key="1">
    <source>
        <dbReference type="SAM" id="MobiDB-lite"/>
    </source>
</evidence>
<keyword evidence="2" id="KW-0812">Transmembrane</keyword>
<evidence type="ECO:0008006" key="5">
    <source>
        <dbReference type="Google" id="ProtNLM"/>
    </source>
</evidence>